<feature type="compositionally biased region" description="Acidic residues" evidence="1">
    <location>
        <begin position="279"/>
        <end position="324"/>
    </location>
</feature>
<protein>
    <submittedName>
        <fullName evidence="3">Uncharacterized LOC100176616</fullName>
    </submittedName>
</protein>
<feature type="chain" id="PRO_5014090428" evidence="2">
    <location>
        <begin position="17"/>
        <end position="490"/>
    </location>
</feature>
<keyword evidence="2" id="KW-0732">Signal</keyword>
<dbReference type="HOGENOM" id="CLU_556595_0_0_1"/>
<dbReference type="EMBL" id="EAAA01001311">
    <property type="status" value="NOT_ANNOTATED_CDS"/>
    <property type="molecule type" value="Genomic_DNA"/>
</dbReference>
<dbReference type="Proteomes" id="UP000008144">
    <property type="component" value="Chromosome 14"/>
</dbReference>
<dbReference type="Ensembl" id="ENSCINT00000015036.3">
    <property type="protein sequence ID" value="ENSCINP00000015036.3"/>
    <property type="gene ID" value="ENSCING00000007324.3"/>
</dbReference>
<dbReference type="GeneID" id="100176616"/>
<feature type="signal peptide" evidence="2">
    <location>
        <begin position="1"/>
        <end position="16"/>
    </location>
</feature>
<reference evidence="3" key="4">
    <citation type="submission" date="2025-09" db="UniProtKB">
        <authorList>
            <consortium name="Ensembl"/>
        </authorList>
    </citation>
    <scope>IDENTIFICATION</scope>
</reference>
<dbReference type="KEGG" id="cin:100176616"/>
<dbReference type="InParanoid" id="F6YKH1"/>
<organism evidence="3 4">
    <name type="scientific">Ciona intestinalis</name>
    <name type="common">Transparent sea squirt</name>
    <name type="synonym">Ascidia intestinalis</name>
    <dbReference type="NCBI Taxonomy" id="7719"/>
    <lineage>
        <taxon>Eukaryota</taxon>
        <taxon>Metazoa</taxon>
        <taxon>Chordata</taxon>
        <taxon>Tunicata</taxon>
        <taxon>Ascidiacea</taxon>
        <taxon>Phlebobranchia</taxon>
        <taxon>Cionidae</taxon>
        <taxon>Ciona</taxon>
    </lineage>
</organism>
<dbReference type="RefSeq" id="XP_002120876.2">
    <property type="nucleotide sequence ID" value="XM_002120840.4"/>
</dbReference>
<sequence length="490" mass="56363">MKLWFILLSMFGYCLVDTRVTTAASPNIPPFPLPLSTEDRKEFVCRPQRKIHVQGDANELPDWLIRRYGVALEYNNARRSCCLLDVDVMVLRSCVDGNRRSALDTFCNGEVSRDPDRRHPCCYSLSSQRYLCFKQYHDYVTTEGSIERTQSNNEETGALTQPYVDRWCVKQAILDIDETSVDTINGNGRDLSGLSKDGDYCCRLPGRFRLSCFQMKMQAAQDERCHVVDDVCCHVTGEERSRCFLKKKGNKMKQETGIETTDVGLEPNETLEESKTENDVTEADDVTEEDDDLIEENPEESDYFLEENRDDAEENIEENNDVIEETSRDRNERVRFTKEHSDVTRENNTTAEDSEDSIEQENENLFIVEEKKSENSTEQENYDVIEENSGGGNNGNAKHRRLKPKVRSKIRNNGRPKSDKRRRNRLKAATMLRRCCQSGRNQHNNNTCTIGTAIEYTSSMKIIGRRQRCAIAYYRCCKQALEKTVTSQAP</sequence>
<evidence type="ECO:0000313" key="4">
    <source>
        <dbReference type="Proteomes" id="UP000008144"/>
    </source>
</evidence>
<evidence type="ECO:0000256" key="2">
    <source>
        <dbReference type="SAM" id="SignalP"/>
    </source>
</evidence>
<evidence type="ECO:0000256" key="1">
    <source>
        <dbReference type="SAM" id="MobiDB-lite"/>
    </source>
</evidence>
<feature type="region of interest" description="Disordered" evidence="1">
    <location>
        <begin position="255"/>
        <end position="360"/>
    </location>
</feature>
<dbReference type="AlphaFoldDB" id="F6YKH1"/>
<accession>A0A1W2W1D4</accession>
<proteinExistence type="predicted"/>
<name>F6YKH1_CIOIN</name>
<keyword evidence="4" id="KW-1185">Reference proteome</keyword>
<reference evidence="3" key="2">
    <citation type="journal article" date="2008" name="Genome Biol.">
        <title>Improved genome assembly and evidence-based global gene model set for the chordate Ciona intestinalis: new insight into intron and operon populations.</title>
        <authorList>
            <person name="Satou Y."/>
            <person name="Mineta K."/>
            <person name="Ogasawara M."/>
            <person name="Sasakura Y."/>
            <person name="Shoguchi E."/>
            <person name="Ueno K."/>
            <person name="Yamada L."/>
            <person name="Matsumoto J."/>
            <person name="Wasserscheid J."/>
            <person name="Dewar K."/>
            <person name="Wiley G.B."/>
            <person name="Macmil S.L."/>
            <person name="Roe B.A."/>
            <person name="Zeller R.W."/>
            <person name="Hastings K.E."/>
            <person name="Lemaire P."/>
            <person name="Lindquist E."/>
            <person name="Endo T."/>
            <person name="Hotta K."/>
            <person name="Inaba K."/>
        </authorList>
    </citation>
    <scope>NUCLEOTIDE SEQUENCE [LARGE SCALE GENOMIC DNA]</scope>
    <source>
        <strain evidence="3">wild type</strain>
    </source>
</reference>
<reference evidence="3" key="3">
    <citation type="submission" date="2025-08" db="UniProtKB">
        <authorList>
            <consortium name="Ensembl"/>
        </authorList>
    </citation>
    <scope>IDENTIFICATION</scope>
</reference>
<accession>F6YKH1</accession>
<reference evidence="4" key="1">
    <citation type="journal article" date="2002" name="Science">
        <title>The draft genome of Ciona intestinalis: insights into chordate and vertebrate origins.</title>
        <authorList>
            <person name="Dehal P."/>
            <person name="Satou Y."/>
            <person name="Campbell R.K."/>
            <person name="Chapman J."/>
            <person name="Degnan B."/>
            <person name="De Tomaso A."/>
            <person name="Davidson B."/>
            <person name="Di Gregorio A."/>
            <person name="Gelpke M."/>
            <person name="Goodstein D.M."/>
            <person name="Harafuji N."/>
            <person name="Hastings K.E."/>
            <person name="Ho I."/>
            <person name="Hotta K."/>
            <person name="Huang W."/>
            <person name="Kawashima T."/>
            <person name="Lemaire P."/>
            <person name="Martinez D."/>
            <person name="Meinertzhagen I.A."/>
            <person name="Necula S."/>
            <person name="Nonaka M."/>
            <person name="Putnam N."/>
            <person name="Rash S."/>
            <person name="Saiga H."/>
            <person name="Satake M."/>
            <person name="Terry A."/>
            <person name="Yamada L."/>
            <person name="Wang H.G."/>
            <person name="Awazu S."/>
            <person name="Azumi K."/>
            <person name="Boore J."/>
            <person name="Branno M."/>
            <person name="Chin-Bow S."/>
            <person name="DeSantis R."/>
            <person name="Doyle S."/>
            <person name="Francino P."/>
            <person name="Keys D.N."/>
            <person name="Haga S."/>
            <person name="Hayashi H."/>
            <person name="Hino K."/>
            <person name="Imai K.S."/>
            <person name="Inaba K."/>
            <person name="Kano S."/>
            <person name="Kobayashi K."/>
            <person name="Kobayashi M."/>
            <person name="Lee B.I."/>
            <person name="Makabe K.W."/>
            <person name="Manohar C."/>
            <person name="Matassi G."/>
            <person name="Medina M."/>
            <person name="Mochizuki Y."/>
            <person name="Mount S."/>
            <person name="Morishita T."/>
            <person name="Miura S."/>
            <person name="Nakayama A."/>
            <person name="Nishizaka S."/>
            <person name="Nomoto H."/>
            <person name="Ohta F."/>
            <person name="Oishi K."/>
            <person name="Rigoutsos I."/>
            <person name="Sano M."/>
            <person name="Sasaki A."/>
            <person name="Sasakura Y."/>
            <person name="Shoguchi E."/>
            <person name="Shin-i T."/>
            <person name="Spagnuolo A."/>
            <person name="Stainier D."/>
            <person name="Suzuki M.M."/>
            <person name="Tassy O."/>
            <person name="Takatori N."/>
            <person name="Tokuoka M."/>
            <person name="Yagi K."/>
            <person name="Yoshizaki F."/>
            <person name="Wada S."/>
            <person name="Zhang C."/>
            <person name="Hyatt P.D."/>
            <person name="Larimer F."/>
            <person name="Detter C."/>
            <person name="Doggett N."/>
            <person name="Glavina T."/>
            <person name="Hawkins T."/>
            <person name="Richardson P."/>
            <person name="Lucas S."/>
            <person name="Kohara Y."/>
            <person name="Levine M."/>
            <person name="Satoh N."/>
            <person name="Rokhsar D.S."/>
        </authorList>
    </citation>
    <scope>NUCLEOTIDE SEQUENCE [LARGE SCALE GENOMIC DNA]</scope>
</reference>
<evidence type="ECO:0000313" key="3">
    <source>
        <dbReference type="Ensembl" id="ENSCINP00000015036.3"/>
    </source>
</evidence>
<gene>
    <name evidence="3" type="primary">LOC100176616</name>
</gene>
<feature type="compositionally biased region" description="Basic and acidic residues" evidence="1">
    <location>
        <begin position="325"/>
        <end position="345"/>
    </location>
</feature>